<sequence length="293" mass="32358">MKTAQVEGLLARYRSSGRTFTAGGISSFALDDGPPHAPAVVCVHGVPASAYLYRKVVPAIAASGLRAIAIDLPGLGFAERPIDADYTWTGLGRWLLSAIDELQLDRFHLVVHDIGGPIGFEVANAVPKRVLSMTLLNTLIEVQSFHRPWPMEPFARRGIGEAWLASLRVPGAFLSIMRLVGVSRRVPTAEIACWLPLLFGDDGGRAFLKIMRGFELNAAKQQQYLDAVRHRPYPVQIVWGERDKMLPWRRQGVQAQRAAGVTEPILLPGKHFLQEDYPQEIADAVSHFVSRHS</sequence>
<evidence type="ECO:0000256" key="1">
    <source>
        <dbReference type="ARBA" id="ARBA00022801"/>
    </source>
</evidence>
<dbReference type="PANTHER" id="PTHR42977">
    <property type="entry name" value="HYDROLASE-RELATED"/>
    <property type="match status" value="1"/>
</dbReference>
<evidence type="ECO:0000313" key="4">
    <source>
        <dbReference type="Proteomes" id="UP000193010"/>
    </source>
</evidence>
<dbReference type="Gene3D" id="3.40.50.1820">
    <property type="entry name" value="alpha/beta hydrolase"/>
    <property type="match status" value="1"/>
</dbReference>
<feature type="domain" description="AB hydrolase-1" evidence="2">
    <location>
        <begin position="38"/>
        <end position="149"/>
    </location>
</feature>
<dbReference type="Proteomes" id="UP000193010">
    <property type="component" value="Unassembled WGS sequence"/>
</dbReference>
<keyword evidence="4" id="KW-1185">Reference proteome</keyword>
<dbReference type="AlphaFoldDB" id="A0A1X1TX20"/>
<dbReference type="RefSeq" id="WP_085225211.1">
    <property type="nucleotide sequence ID" value="NZ_AP022576.1"/>
</dbReference>
<dbReference type="GO" id="GO:0004301">
    <property type="term" value="F:epoxide hydrolase activity"/>
    <property type="evidence" value="ECO:0007669"/>
    <property type="project" value="TreeGrafter"/>
</dbReference>
<keyword evidence="1" id="KW-0378">Hydrolase</keyword>
<reference evidence="3 4" key="1">
    <citation type="submission" date="2016-01" db="EMBL/GenBank/DDBJ databases">
        <title>The new phylogeny of the genus Mycobacterium.</title>
        <authorList>
            <person name="Tarcisio F."/>
            <person name="Conor M."/>
            <person name="Antonella G."/>
            <person name="Elisabetta G."/>
            <person name="Giulia F.S."/>
            <person name="Sara T."/>
            <person name="Anna F."/>
            <person name="Clotilde B."/>
            <person name="Roberto B."/>
            <person name="Veronica D.S."/>
            <person name="Fabio R."/>
            <person name="Monica P."/>
            <person name="Olivier J."/>
            <person name="Enrico T."/>
            <person name="Nicola S."/>
        </authorList>
    </citation>
    <scope>NUCLEOTIDE SEQUENCE [LARGE SCALE GENOMIC DNA]</scope>
    <source>
        <strain evidence="3 4">DSM 44852</strain>
    </source>
</reference>
<dbReference type="InterPro" id="IPR000073">
    <property type="entry name" value="AB_hydrolase_1"/>
</dbReference>
<dbReference type="PRINTS" id="PR00111">
    <property type="entry name" value="ABHYDROLASE"/>
</dbReference>
<dbReference type="SUPFAM" id="SSF53474">
    <property type="entry name" value="alpha/beta-Hydrolases"/>
    <property type="match status" value="1"/>
</dbReference>
<dbReference type="STRING" id="292462.AWC05_02985"/>
<evidence type="ECO:0000259" key="2">
    <source>
        <dbReference type="Pfam" id="PF00561"/>
    </source>
</evidence>
<dbReference type="PRINTS" id="PR00412">
    <property type="entry name" value="EPOXHYDRLASE"/>
</dbReference>
<dbReference type="EMBL" id="LQOV01000032">
    <property type="protein sequence ID" value="ORV49141.1"/>
    <property type="molecule type" value="Genomic_DNA"/>
</dbReference>
<comment type="caution">
    <text evidence="3">The sequence shown here is derived from an EMBL/GenBank/DDBJ whole genome shotgun (WGS) entry which is preliminary data.</text>
</comment>
<protein>
    <submittedName>
        <fullName evidence="3">Haloalkane dehalogenase</fullName>
    </submittedName>
</protein>
<proteinExistence type="predicted"/>
<evidence type="ECO:0000313" key="3">
    <source>
        <dbReference type="EMBL" id="ORV49141.1"/>
    </source>
</evidence>
<name>A0A1X1TX20_MYCFL</name>
<gene>
    <name evidence="3" type="ORF">AWC05_02985</name>
</gene>
<dbReference type="InterPro" id="IPR000639">
    <property type="entry name" value="Epox_hydrolase-like"/>
</dbReference>
<dbReference type="InterPro" id="IPR051340">
    <property type="entry name" value="Haloalkane_dehalogenase"/>
</dbReference>
<dbReference type="Pfam" id="PF00561">
    <property type="entry name" value="Abhydrolase_1"/>
    <property type="match status" value="1"/>
</dbReference>
<organism evidence="3 4">
    <name type="scientific">Mycobacterium florentinum</name>
    <dbReference type="NCBI Taxonomy" id="292462"/>
    <lineage>
        <taxon>Bacteria</taxon>
        <taxon>Bacillati</taxon>
        <taxon>Actinomycetota</taxon>
        <taxon>Actinomycetes</taxon>
        <taxon>Mycobacteriales</taxon>
        <taxon>Mycobacteriaceae</taxon>
        <taxon>Mycobacterium</taxon>
        <taxon>Mycobacterium simiae complex</taxon>
    </lineage>
</organism>
<accession>A0A1X1TX20</accession>
<dbReference type="InterPro" id="IPR029058">
    <property type="entry name" value="AB_hydrolase_fold"/>
</dbReference>
<dbReference type="OrthoDB" id="812569at2"/>
<dbReference type="PANTHER" id="PTHR42977:SF3">
    <property type="entry name" value="AB HYDROLASE-1 DOMAIN-CONTAINING PROTEIN"/>
    <property type="match status" value="1"/>
</dbReference>